<dbReference type="AlphaFoldDB" id="A0A9D9DEM7"/>
<feature type="chain" id="PRO_5039160212" description="Lipoprotein" evidence="1">
    <location>
        <begin position="26"/>
        <end position="333"/>
    </location>
</feature>
<sequence length="333" mass="35141">MNKNLLLIPASALLLIACGGNGPSAEFDGDPVTDPNEVVNALNSALSNIDLAKGLSVSLETDGQSVAKTTDTTVSMQIESTTTVEYDVKLDAKVAGLKQNESFPTSDIYVEAGLTGSASLSVDMSSAGESLMNTAFDIPSLDEQLHIKDNVLYVDISDGAADAIAELMVAVSGSTGTEVQVPQKISMDLGADTIDAIMIPDSLGEYEETIRQMLEPNAVSFATIEVEKKDGVYNIKMDIDADEYNAFMEEMNGGGVSTGTEVPTLAKDCSATLRFNEEGTELYYFMDGYDVSVGDETRSVVNSLVLSIAVEDVSTSWTPGDGYLPVSESGPTA</sequence>
<dbReference type="EMBL" id="JADINA010000007">
    <property type="protein sequence ID" value="MBO8425820.1"/>
    <property type="molecule type" value="Genomic_DNA"/>
</dbReference>
<dbReference type="Proteomes" id="UP000823634">
    <property type="component" value="Unassembled WGS sequence"/>
</dbReference>
<evidence type="ECO:0000256" key="1">
    <source>
        <dbReference type="SAM" id="SignalP"/>
    </source>
</evidence>
<proteinExistence type="predicted"/>
<keyword evidence="1" id="KW-0732">Signal</keyword>
<evidence type="ECO:0000313" key="3">
    <source>
        <dbReference type="Proteomes" id="UP000823634"/>
    </source>
</evidence>
<protein>
    <recommendedName>
        <fullName evidence="4">Lipoprotein</fullName>
    </recommendedName>
</protein>
<gene>
    <name evidence="2" type="ORF">IAC61_00685</name>
</gene>
<feature type="signal peptide" evidence="1">
    <location>
        <begin position="1"/>
        <end position="25"/>
    </location>
</feature>
<name>A0A9D9DEM7_9FIRM</name>
<reference evidence="2" key="2">
    <citation type="journal article" date="2021" name="PeerJ">
        <title>Extensive microbial diversity within the chicken gut microbiome revealed by metagenomics and culture.</title>
        <authorList>
            <person name="Gilroy R."/>
            <person name="Ravi A."/>
            <person name="Getino M."/>
            <person name="Pursley I."/>
            <person name="Horton D.L."/>
            <person name="Alikhan N.F."/>
            <person name="Baker D."/>
            <person name="Gharbi K."/>
            <person name="Hall N."/>
            <person name="Watson M."/>
            <person name="Adriaenssens E.M."/>
            <person name="Foster-Nyarko E."/>
            <person name="Jarju S."/>
            <person name="Secka A."/>
            <person name="Antonio M."/>
            <person name="Oren A."/>
            <person name="Chaudhuri R.R."/>
            <person name="La Ragione R."/>
            <person name="Hildebrand F."/>
            <person name="Pallen M.J."/>
        </authorList>
    </citation>
    <scope>NUCLEOTIDE SEQUENCE</scope>
    <source>
        <strain evidence="2">17113</strain>
    </source>
</reference>
<organism evidence="2 3">
    <name type="scientific">Candidatus Alloenteromonas pullistercoris</name>
    <dbReference type="NCBI Taxonomy" id="2840785"/>
    <lineage>
        <taxon>Bacteria</taxon>
        <taxon>Bacillati</taxon>
        <taxon>Bacillota</taxon>
        <taxon>Bacillota incertae sedis</taxon>
        <taxon>Candidatus Alloenteromonas</taxon>
    </lineage>
</organism>
<comment type="caution">
    <text evidence="2">The sequence shown here is derived from an EMBL/GenBank/DDBJ whole genome shotgun (WGS) entry which is preliminary data.</text>
</comment>
<evidence type="ECO:0008006" key="4">
    <source>
        <dbReference type="Google" id="ProtNLM"/>
    </source>
</evidence>
<evidence type="ECO:0000313" key="2">
    <source>
        <dbReference type="EMBL" id="MBO8425820.1"/>
    </source>
</evidence>
<accession>A0A9D9DEM7</accession>
<dbReference type="PROSITE" id="PS51257">
    <property type="entry name" value="PROKAR_LIPOPROTEIN"/>
    <property type="match status" value="1"/>
</dbReference>
<reference evidence="2" key="1">
    <citation type="submission" date="2020-10" db="EMBL/GenBank/DDBJ databases">
        <authorList>
            <person name="Gilroy R."/>
        </authorList>
    </citation>
    <scope>NUCLEOTIDE SEQUENCE</scope>
    <source>
        <strain evidence="2">17113</strain>
    </source>
</reference>